<dbReference type="Gene3D" id="1.25.40.570">
    <property type="match status" value="1"/>
</dbReference>
<dbReference type="WBParaSite" id="ACOC_0000406101-mRNA-1">
    <property type="protein sequence ID" value="ACOC_0000406101-mRNA-1"/>
    <property type="gene ID" value="ACOC_0000406101"/>
</dbReference>
<evidence type="ECO:0000313" key="4">
    <source>
        <dbReference type="WBParaSite" id="ACOC_0000406101-mRNA-1"/>
    </source>
</evidence>
<dbReference type="Pfam" id="PF18055">
    <property type="entry name" value="RPN6_N"/>
    <property type="match status" value="1"/>
</dbReference>
<evidence type="ECO:0000313" key="2">
    <source>
        <dbReference type="EMBL" id="VDM55647.1"/>
    </source>
</evidence>
<organism evidence="4">
    <name type="scientific">Angiostrongylus costaricensis</name>
    <name type="common">Nematode worm</name>
    <dbReference type="NCBI Taxonomy" id="334426"/>
    <lineage>
        <taxon>Eukaryota</taxon>
        <taxon>Metazoa</taxon>
        <taxon>Ecdysozoa</taxon>
        <taxon>Nematoda</taxon>
        <taxon>Chromadorea</taxon>
        <taxon>Rhabditida</taxon>
        <taxon>Rhabditina</taxon>
        <taxon>Rhabditomorpha</taxon>
        <taxon>Strongyloidea</taxon>
        <taxon>Metastrongylidae</taxon>
        <taxon>Angiostrongylus</taxon>
    </lineage>
</organism>
<protein>
    <submittedName>
        <fullName evidence="4">RPN6_N domain-containing protein</fullName>
    </submittedName>
</protein>
<dbReference type="PANTHER" id="PTHR10678">
    <property type="entry name" value="26S PROTEASOME NON-ATPASE REGULATORY SUBUNIT 11/COP9 SIGNALOSOME COMPLEX SUBUNIT 2"/>
    <property type="match status" value="1"/>
</dbReference>
<dbReference type="OrthoDB" id="1418352at2759"/>
<dbReference type="InterPro" id="IPR050871">
    <property type="entry name" value="26S_Proteasome/COP9_Components"/>
</dbReference>
<gene>
    <name evidence="2" type="ORF">ACOC_LOCUS4062</name>
</gene>
<reference evidence="2 3" key="2">
    <citation type="submission" date="2018-11" db="EMBL/GenBank/DDBJ databases">
        <authorList>
            <consortium name="Pathogen Informatics"/>
        </authorList>
    </citation>
    <scope>NUCLEOTIDE SEQUENCE [LARGE SCALE GENOMIC DNA]</scope>
    <source>
        <strain evidence="2 3">Costa Rica</strain>
    </source>
</reference>
<proteinExistence type="predicted"/>
<dbReference type="STRING" id="334426.A0A0R3PI84"/>
<dbReference type="InterPro" id="IPR040773">
    <property type="entry name" value="Rpn6_N"/>
</dbReference>
<dbReference type="AlphaFoldDB" id="A0A0R3PI84"/>
<dbReference type="SMART" id="SM00753">
    <property type="entry name" value="PAM"/>
    <property type="match status" value="1"/>
</dbReference>
<dbReference type="EMBL" id="UYYA01001882">
    <property type="protein sequence ID" value="VDM55647.1"/>
    <property type="molecule type" value="Genomic_DNA"/>
</dbReference>
<feature type="domain" description="26S proteasome regulatory subunit Rpn6 N-terminal" evidence="1">
    <location>
        <begin position="1"/>
        <end position="62"/>
    </location>
</feature>
<reference evidence="4" key="1">
    <citation type="submission" date="2017-02" db="UniProtKB">
        <authorList>
            <consortium name="WormBaseParasite"/>
        </authorList>
    </citation>
    <scope>IDENTIFICATION</scope>
</reference>
<evidence type="ECO:0000259" key="1">
    <source>
        <dbReference type="Pfam" id="PF18055"/>
    </source>
</evidence>
<name>A0A0R3PI84_ANGCS</name>
<sequence>MIEGTRPFLASLGIAVAAKLLRNLVDLCLMIDAQDKNIEIELVRECIQCAIDHNRTFLRQTLEACLIRLFNDLRRYIHCLSLGEPPNLIRELKKLDNKDVLMEVELKGSKAFYYLRNIEKARISLTAARIIANSMYVPPEIQAETCLSLYIFFAQAALDLQSGILNAADETNFLAAFSYFYELCEGYDFAGEEKLVLLSLKYMPLCKVMMDEPDDVNKLLSGKLASKYSGSDLEALRAIAAAVKARSLADFNDAYPQELRVRYFRVRIFW</sequence>
<dbReference type="Proteomes" id="UP000267027">
    <property type="component" value="Unassembled WGS sequence"/>
</dbReference>
<evidence type="ECO:0000313" key="3">
    <source>
        <dbReference type="Proteomes" id="UP000267027"/>
    </source>
</evidence>
<accession>A0A0R3PI84</accession>
<keyword evidence="3" id="KW-1185">Reference proteome</keyword>